<evidence type="ECO:0000313" key="3">
    <source>
        <dbReference type="Proteomes" id="UP000007241"/>
    </source>
</evidence>
<dbReference type="InterPro" id="IPR000048">
    <property type="entry name" value="IQ_motif_EF-hand-BS"/>
</dbReference>
<dbReference type="SUPFAM" id="SSF47576">
    <property type="entry name" value="Calponin-homology domain, CH-domain"/>
    <property type="match status" value="1"/>
</dbReference>
<dbReference type="Proteomes" id="UP000007241">
    <property type="component" value="Unassembled WGS sequence"/>
</dbReference>
<gene>
    <name evidence="2" type="ORF">BATDEDRAFT_84855</name>
</gene>
<proteinExistence type="predicted"/>
<dbReference type="CDD" id="cd00014">
    <property type="entry name" value="CH_SF"/>
    <property type="match status" value="1"/>
</dbReference>
<evidence type="ECO:0000313" key="2">
    <source>
        <dbReference type="EMBL" id="EGF83314.1"/>
    </source>
</evidence>
<dbReference type="InParanoid" id="F4NVQ3"/>
<dbReference type="Pfam" id="PF00612">
    <property type="entry name" value="IQ"/>
    <property type="match status" value="1"/>
</dbReference>
<feature type="compositionally biased region" description="Basic and acidic residues" evidence="1">
    <location>
        <begin position="450"/>
        <end position="461"/>
    </location>
</feature>
<dbReference type="HOGENOM" id="CLU_316857_0_0_1"/>
<name>F4NVQ3_BATDJ</name>
<feature type="region of interest" description="Disordered" evidence="1">
    <location>
        <begin position="485"/>
        <end position="510"/>
    </location>
</feature>
<feature type="compositionally biased region" description="Pro residues" evidence="1">
    <location>
        <begin position="594"/>
        <end position="605"/>
    </location>
</feature>
<dbReference type="CDD" id="cd23767">
    <property type="entry name" value="IQCD"/>
    <property type="match status" value="1"/>
</dbReference>
<dbReference type="GeneID" id="18241869"/>
<feature type="region of interest" description="Disordered" evidence="1">
    <location>
        <begin position="448"/>
        <end position="470"/>
    </location>
</feature>
<protein>
    <submittedName>
        <fullName evidence="2">Uncharacterized protein</fullName>
    </submittedName>
</protein>
<feature type="compositionally biased region" description="Polar residues" evidence="1">
    <location>
        <begin position="574"/>
        <end position="592"/>
    </location>
</feature>
<feature type="region of interest" description="Disordered" evidence="1">
    <location>
        <begin position="149"/>
        <end position="170"/>
    </location>
</feature>
<reference evidence="2 3" key="1">
    <citation type="submission" date="2009-12" db="EMBL/GenBank/DDBJ databases">
        <title>The draft genome of Batrachochytrium dendrobatidis.</title>
        <authorList>
            <consortium name="US DOE Joint Genome Institute (JGI-PGF)"/>
            <person name="Kuo A."/>
            <person name="Salamov A."/>
            <person name="Schmutz J."/>
            <person name="Lucas S."/>
            <person name="Pitluck S."/>
            <person name="Rosenblum E."/>
            <person name="Stajich J."/>
            <person name="Eisen M."/>
            <person name="Grigoriev I.V."/>
        </authorList>
    </citation>
    <scope>NUCLEOTIDE SEQUENCE [LARGE SCALE GENOMIC DNA]</scope>
    <source>
        <strain evidence="3">JAM81 / FGSC 10211</strain>
    </source>
</reference>
<dbReference type="OrthoDB" id="2115590at2759"/>
<keyword evidence="3" id="KW-1185">Reference proteome</keyword>
<accession>F4NVQ3</accession>
<dbReference type="AlphaFoldDB" id="F4NVQ3"/>
<dbReference type="EMBL" id="GL882879">
    <property type="protein sequence ID" value="EGF83314.1"/>
    <property type="molecule type" value="Genomic_DNA"/>
</dbReference>
<dbReference type="RefSeq" id="XP_006676056.1">
    <property type="nucleotide sequence ID" value="XM_006675993.1"/>
</dbReference>
<dbReference type="PROSITE" id="PS50096">
    <property type="entry name" value="IQ"/>
    <property type="match status" value="1"/>
</dbReference>
<dbReference type="Gene3D" id="1.10.418.10">
    <property type="entry name" value="Calponin-like domain"/>
    <property type="match status" value="1"/>
</dbReference>
<organism evidence="2 3">
    <name type="scientific">Batrachochytrium dendrobatidis (strain JAM81 / FGSC 10211)</name>
    <name type="common">Frog chytrid fungus</name>
    <dbReference type="NCBI Taxonomy" id="684364"/>
    <lineage>
        <taxon>Eukaryota</taxon>
        <taxon>Fungi</taxon>
        <taxon>Fungi incertae sedis</taxon>
        <taxon>Chytridiomycota</taxon>
        <taxon>Chytridiomycota incertae sedis</taxon>
        <taxon>Chytridiomycetes</taxon>
        <taxon>Rhizophydiales</taxon>
        <taxon>Rhizophydiales incertae sedis</taxon>
        <taxon>Batrachochytrium</taxon>
    </lineage>
</organism>
<feature type="compositionally biased region" description="Polar residues" evidence="1">
    <location>
        <begin position="606"/>
        <end position="616"/>
    </location>
</feature>
<sequence length="920" mass="102554">MQQPLQGHTQLQMQAQSHYVSIQQKRNSYSMLDFFDRFVRAADGTKNTSLPTPISRQFIRSKAVALLKTARIPPSEVTIFEDNYGGTISISQGAISAIHNFVKFRHYSRCATNIQRVWRGYTTRRQLTSNSHYQSGLKSVPANNQYYQQQQYQHHQKKPPSTSSLSTKSSISVATHSSLPTINEHAVSESVSTATSAQVSGQENFKMLQLVEKISTSYHEIANASKKPEPTQQEIVFMSLLNSNETFEVSDRILSELSIEDKRAFPMPANQNAQNTLFMYREYSPKVVEWVCNVLDMSIDFSTDLISILRSGDIFCRLACALYPRVECQLLAMGPRFAIHKIIFFLELCKSLHIKRALLFTVSNLLVFPEQDREKKAALIVLRTILALEKHARNSGWDGPVLSLKNLGSDEQTSSSYEGFDNSYEMPFSAAQDTNHHINMQPLVESNSLKNRDTSSPDKDYPPLAPFQEDLQNNNNALIPSIAQPLSSGEISTQRASPVLTDRSSQWGSSRHVNSYVQPYTSPKLGENLRRFSNVSANQYSNSSYPTSDSEADASASLPRSIGGDSPTDRLVPVSQSSALPVSGSYSTNHLISTPPPTRNLPSPGPSRSSEDPATSTFMREVNASSRSSPSELKQKVLALGQSFSTSNGSNFEDSRSILNDSLDAKLASRNRAISIFIEDEIKFSTNLSHIVQYLDYLVKKRCRRSNRLSKAIEDKVFKEKESISKAETSLYPENQKRSAGESNIAYIVRLESEIEGLTILQSMARNILTIHSDFITEINSAVQLDGAPGSSKTTKIGDIFLKFSEKIRRPYACFSVVALGPNKTRPDIGEYSDVEHNAFIQIVVQNFIFLSSDALTKGDTWKWFISRPLLRVATYASFLNCICDSECSIQAIDIDNRKVKLAGIRLNCLAKIISGGLSI</sequence>
<evidence type="ECO:0000256" key="1">
    <source>
        <dbReference type="SAM" id="MobiDB-lite"/>
    </source>
</evidence>
<feature type="region of interest" description="Disordered" evidence="1">
    <location>
        <begin position="539"/>
        <end position="616"/>
    </location>
</feature>
<feature type="compositionally biased region" description="Polar residues" evidence="1">
    <location>
        <begin position="539"/>
        <end position="549"/>
    </location>
</feature>
<dbReference type="InterPro" id="IPR036872">
    <property type="entry name" value="CH_dom_sf"/>
</dbReference>